<feature type="compositionally biased region" description="Basic residues" evidence="1">
    <location>
        <begin position="73"/>
        <end position="82"/>
    </location>
</feature>
<reference evidence="3" key="1">
    <citation type="submission" date="2023-10" db="EMBL/GenBank/DDBJ databases">
        <title>Genome assembly of Pristionchus species.</title>
        <authorList>
            <person name="Yoshida K."/>
            <person name="Sommer R.J."/>
        </authorList>
    </citation>
    <scope>NUCLEOTIDE SEQUENCE</scope>
    <source>
        <strain evidence="3">RS0144</strain>
    </source>
</reference>
<evidence type="ECO:0000256" key="2">
    <source>
        <dbReference type="SAM" id="SignalP"/>
    </source>
</evidence>
<feature type="compositionally biased region" description="Basic residues" evidence="1">
    <location>
        <begin position="172"/>
        <end position="190"/>
    </location>
</feature>
<accession>A0AAV5UE40</accession>
<feature type="signal peptide" evidence="2">
    <location>
        <begin position="1"/>
        <end position="17"/>
    </location>
</feature>
<evidence type="ECO:0000313" key="4">
    <source>
        <dbReference type="Proteomes" id="UP001432027"/>
    </source>
</evidence>
<dbReference type="AlphaFoldDB" id="A0AAV5UE40"/>
<gene>
    <name evidence="3" type="ORF">PENTCL1PPCAC_26823</name>
</gene>
<keyword evidence="2" id="KW-0732">Signal</keyword>
<keyword evidence="4" id="KW-1185">Reference proteome</keyword>
<feature type="compositionally biased region" description="Basic and acidic residues" evidence="1">
    <location>
        <begin position="229"/>
        <end position="246"/>
    </location>
</feature>
<name>A0AAV5UE40_9BILA</name>
<feature type="compositionally biased region" description="Basic and acidic residues" evidence="1">
    <location>
        <begin position="24"/>
        <end position="72"/>
    </location>
</feature>
<feature type="compositionally biased region" description="Basic residues" evidence="1">
    <location>
        <begin position="127"/>
        <end position="143"/>
    </location>
</feature>
<dbReference type="Proteomes" id="UP001432027">
    <property type="component" value="Unassembled WGS sequence"/>
</dbReference>
<feature type="compositionally biased region" description="Polar residues" evidence="1">
    <location>
        <begin position="191"/>
        <end position="210"/>
    </location>
</feature>
<feature type="chain" id="PRO_5043741931" evidence="2">
    <location>
        <begin position="18"/>
        <end position="321"/>
    </location>
</feature>
<proteinExistence type="predicted"/>
<feature type="compositionally biased region" description="Basic and acidic residues" evidence="1">
    <location>
        <begin position="144"/>
        <end position="156"/>
    </location>
</feature>
<feature type="region of interest" description="Disordered" evidence="1">
    <location>
        <begin position="24"/>
        <end position="246"/>
    </location>
</feature>
<feature type="compositionally biased region" description="Basic and acidic residues" evidence="1">
    <location>
        <begin position="94"/>
        <end position="103"/>
    </location>
</feature>
<evidence type="ECO:0000256" key="1">
    <source>
        <dbReference type="SAM" id="MobiDB-lite"/>
    </source>
</evidence>
<comment type="caution">
    <text evidence="3">The sequence shown here is derived from an EMBL/GenBank/DDBJ whole genome shotgun (WGS) entry which is preliminary data.</text>
</comment>
<feature type="compositionally biased region" description="Basic residues" evidence="1">
    <location>
        <begin position="218"/>
        <end position="228"/>
    </location>
</feature>
<protein>
    <submittedName>
        <fullName evidence="3">Uncharacterized protein</fullName>
    </submittedName>
</protein>
<feature type="non-terminal residue" evidence="3">
    <location>
        <position position="1"/>
    </location>
</feature>
<sequence length="321" mass="36635">AVLIALLIGISFIFFCGKNDRDRVKRKNDLKLSQREEQKSLENKANDGSQKDGEKSKKESKIEKKSEKETSSKRKSRSKSKSKPTTGRSAKSPRPKESKSERSKKLKGIQYNIPDDSNAGNLDKPGHTSKGKKAKSSVRRRKLQSIDKGDKEKSKPQVDTTQSSARSGRSDKSKKKSKSINGSLKRKKGNSLRSKSQALTPMDNTPNNGGNDWAKSSMKSKKSIRKEKTKSIFDDSSKGKKNLEGKDGIQKRLNKKKSNSVRESVGHLCLTHTVFFFRNEIPEVRGRQWVVRRKRLLREMKERRYKWEMKMELGKILLRKI</sequence>
<organism evidence="3 4">
    <name type="scientific">Pristionchus entomophagus</name>
    <dbReference type="NCBI Taxonomy" id="358040"/>
    <lineage>
        <taxon>Eukaryota</taxon>
        <taxon>Metazoa</taxon>
        <taxon>Ecdysozoa</taxon>
        <taxon>Nematoda</taxon>
        <taxon>Chromadorea</taxon>
        <taxon>Rhabditida</taxon>
        <taxon>Rhabditina</taxon>
        <taxon>Diplogasteromorpha</taxon>
        <taxon>Diplogasteroidea</taxon>
        <taxon>Neodiplogasteridae</taxon>
        <taxon>Pristionchus</taxon>
    </lineage>
</organism>
<evidence type="ECO:0000313" key="3">
    <source>
        <dbReference type="EMBL" id="GMT04649.1"/>
    </source>
</evidence>
<dbReference type="EMBL" id="BTSX01000006">
    <property type="protein sequence ID" value="GMT04649.1"/>
    <property type="molecule type" value="Genomic_DNA"/>
</dbReference>